<evidence type="ECO:0000313" key="3">
    <source>
        <dbReference type="EMBL" id="TPX78301.1"/>
    </source>
</evidence>
<dbReference type="InterPro" id="IPR038765">
    <property type="entry name" value="Papain-like_cys_pep_sf"/>
</dbReference>
<keyword evidence="4" id="KW-1185">Reference proteome</keyword>
<dbReference type="EMBL" id="QEAP01000006">
    <property type="protein sequence ID" value="TPX78301.1"/>
    <property type="molecule type" value="Genomic_DNA"/>
</dbReference>
<dbReference type="Proteomes" id="UP000320333">
    <property type="component" value="Unassembled WGS sequence"/>
</dbReference>
<protein>
    <recommendedName>
        <fullName evidence="2">OTU domain-containing protein</fullName>
    </recommendedName>
</protein>
<accession>A0A507FPE0</accession>
<dbReference type="OrthoDB" id="2174440at2759"/>
<dbReference type="CDD" id="cd22744">
    <property type="entry name" value="OTU"/>
    <property type="match status" value="1"/>
</dbReference>
<organism evidence="3 4">
    <name type="scientific">Chytriomyces confervae</name>
    <dbReference type="NCBI Taxonomy" id="246404"/>
    <lineage>
        <taxon>Eukaryota</taxon>
        <taxon>Fungi</taxon>
        <taxon>Fungi incertae sedis</taxon>
        <taxon>Chytridiomycota</taxon>
        <taxon>Chytridiomycota incertae sedis</taxon>
        <taxon>Chytridiomycetes</taxon>
        <taxon>Chytridiales</taxon>
        <taxon>Chytriomycetaceae</taxon>
        <taxon>Chytriomyces</taxon>
    </lineage>
</organism>
<gene>
    <name evidence="3" type="ORF">CcCBS67573_g00495</name>
</gene>
<sequence>MSNSASPTGPNRNQMNIFRGIRSAQSAVPLVPVTRVTGASAKTLFPFSHFNPVQSSCFESEVSASEDIHESINADEYNAVMAIVEAIDAAEAAEDLRDFLNANPLCHILSERVNAIPPGTRISTDIPAVGNCGFEAVGRQTNRTASSLRRETNQLMCTHSDDFYEDPPSETVTDYTHRMSFTGVFCEDRSIAAMAILLQRDVVVYVEAPGQSLERKTFHPTNAPLPLPNPVEIYCYVLRRHYECIEATLPDERGRQSTTASNFSRGLPPVHKKPKKNDAEQVVPPSVNLKDGRMSSKVTTESDSLKPAVLLPTTHLKKMIELLNEMSAMLQSVLSNQPIATSTPIATSATKVPEKLQFNHRRMFTGPKKGQSSNKLMPLESFELIDAVSGHRGTISSFGQERNAVSFIDTMAQHREVQKRAAEAADDAEKKRIMMESRVFARNQKTASAKREDHLVYLSRYADNWRSSKNHIFSNERPDNYQAQCFILKLIRYGRIKIRQTNDAYVRFSKWEYDEHISWYLANLESLDGVESGLRIVFLSKQRAGETVGCSSYNGFCADRWDSAKGCDEAGQIWIRDVEAYNRYMNDLSPAGREEEATMLIAQHSRVEQADIVLDTLDHSEEHVSSVLEAFNLRRHCELDEAELSRMYRSQGWNSKQRKGEDRRLWNNIGEMKHHIAKHCSICIVTGISHSLLPVTLDRYWDSDGWYSENDTVVISRHLNDAKRAHPAFMTKETLRSYQIAEGIDLELSPAKVVAAIMRPFVESLVATQLRKRQACLMGDVIVVKDD</sequence>
<feature type="domain" description="OTU" evidence="2">
    <location>
        <begin position="129"/>
        <end position="242"/>
    </location>
</feature>
<dbReference type="Gene3D" id="3.90.70.80">
    <property type="match status" value="1"/>
</dbReference>
<dbReference type="AlphaFoldDB" id="A0A507FPE0"/>
<evidence type="ECO:0000313" key="4">
    <source>
        <dbReference type="Proteomes" id="UP000320333"/>
    </source>
</evidence>
<dbReference type="InterPro" id="IPR003323">
    <property type="entry name" value="OTU_dom"/>
</dbReference>
<comment type="caution">
    <text evidence="3">The sequence shown here is derived from an EMBL/GenBank/DDBJ whole genome shotgun (WGS) entry which is preliminary data.</text>
</comment>
<dbReference type="SUPFAM" id="SSF54001">
    <property type="entry name" value="Cysteine proteinases"/>
    <property type="match status" value="1"/>
</dbReference>
<evidence type="ECO:0000256" key="1">
    <source>
        <dbReference type="SAM" id="MobiDB-lite"/>
    </source>
</evidence>
<reference evidence="3 4" key="1">
    <citation type="journal article" date="2019" name="Sci. Rep.">
        <title>Comparative genomics of chytrid fungi reveal insights into the obligate biotrophic and pathogenic lifestyle of Synchytrium endobioticum.</title>
        <authorList>
            <person name="van de Vossenberg B.T.L.H."/>
            <person name="Warris S."/>
            <person name="Nguyen H.D.T."/>
            <person name="van Gent-Pelzer M.P.E."/>
            <person name="Joly D.L."/>
            <person name="van de Geest H.C."/>
            <person name="Bonants P.J.M."/>
            <person name="Smith D.S."/>
            <person name="Levesque C.A."/>
            <person name="van der Lee T.A.J."/>
        </authorList>
    </citation>
    <scope>NUCLEOTIDE SEQUENCE [LARGE SCALE GENOMIC DNA]</scope>
    <source>
        <strain evidence="3 4">CBS 675.73</strain>
    </source>
</reference>
<name>A0A507FPE0_9FUNG</name>
<feature type="region of interest" description="Disordered" evidence="1">
    <location>
        <begin position="253"/>
        <end position="301"/>
    </location>
</feature>
<evidence type="ECO:0000259" key="2">
    <source>
        <dbReference type="Pfam" id="PF02338"/>
    </source>
</evidence>
<dbReference type="Pfam" id="PF02338">
    <property type="entry name" value="OTU"/>
    <property type="match status" value="1"/>
</dbReference>
<proteinExistence type="predicted"/>